<keyword evidence="2" id="KW-1185">Reference proteome</keyword>
<dbReference type="OrthoDB" id="3067340at2759"/>
<accession>A0A8H6H9H3</accession>
<evidence type="ECO:0000313" key="2">
    <source>
        <dbReference type="Proteomes" id="UP000521943"/>
    </source>
</evidence>
<evidence type="ECO:0000313" key="1">
    <source>
        <dbReference type="EMBL" id="KAF6741987.1"/>
    </source>
</evidence>
<protein>
    <submittedName>
        <fullName evidence="1">Uncharacterized protein</fullName>
    </submittedName>
</protein>
<dbReference type="EMBL" id="JACGCI010000209">
    <property type="protein sequence ID" value="KAF6741987.1"/>
    <property type="molecule type" value="Genomic_DNA"/>
</dbReference>
<organism evidence="1 2">
    <name type="scientific">Ephemerocybe angulata</name>
    <dbReference type="NCBI Taxonomy" id="980116"/>
    <lineage>
        <taxon>Eukaryota</taxon>
        <taxon>Fungi</taxon>
        <taxon>Dikarya</taxon>
        <taxon>Basidiomycota</taxon>
        <taxon>Agaricomycotina</taxon>
        <taxon>Agaricomycetes</taxon>
        <taxon>Agaricomycetidae</taxon>
        <taxon>Agaricales</taxon>
        <taxon>Agaricineae</taxon>
        <taxon>Psathyrellaceae</taxon>
        <taxon>Ephemerocybe</taxon>
    </lineage>
</organism>
<name>A0A8H6H9H3_9AGAR</name>
<dbReference type="Proteomes" id="UP000521943">
    <property type="component" value="Unassembled WGS sequence"/>
</dbReference>
<gene>
    <name evidence="1" type="ORF">DFP72DRAFT_778810</name>
</gene>
<feature type="non-terminal residue" evidence="1">
    <location>
        <position position="127"/>
    </location>
</feature>
<proteinExistence type="predicted"/>
<reference evidence="1 2" key="1">
    <citation type="submission" date="2020-07" db="EMBL/GenBank/DDBJ databases">
        <title>Comparative genomics of pyrophilous fungi reveals a link between fire events and developmental genes.</title>
        <authorList>
            <consortium name="DOE Joint Genome Institute"/>
            <person name="Steindorff A.S."/>
            <person name="Carver A."/>
            <person name="Calhoun S."/>
            <person name="Stillman K."/>
            <person name="Liu H."/>
            <person name="Lipzen A."/>
            <person name="Pangilinan J."/>
            <person name="Labutti K."/>
            <person name="Bruns T.D."/>
            <person name="Grigoriev I.V."/>
        </authorList>
    </citation>
    <scope>NUCLEOTIDE SEQUENCE [LARGE SCALE GENOMIC DNA]</scope>
    <source>
        <strain evidence="1 2">CBS 144469</strain>
    </source>
</reference>
<comment type="caution">
    <text evidence="1">The sequence shown here is derived from an EMBL/GenBank/DDBJ whole genome shotgun (WGS) entry which is preliminary data.</text>
</comment>
<dbReference type="AlphaFoldDB" id="A0A8H6H9H3"/>
<sequence>MLDRYNTVISGSTALELVHPTGLVPRNLDFVCPNQEADALCSFLISKRYIPIADTAVFPLIIDDVPGQNCIESVRKLRHSVTGALIHVIVSTSSSALAPIFSAHSTIVMNFVSANGFYCCYPMLTEK</sequence>